<keyword evidence="21" id="KW-1185">Reference proteome</keyword>
<feature type="compositionally biased region" description="Basic and acidic residues" evidence="18">
    <location>
        <begin position="450"/>
        <end position="459"/>
    </location>
</feature>
<dbReference type="GO" id="GO:0051301">
    <property type="term" value="P:cell division"/>
    <property type="evidence" value="ECO:0007669"/>
    <property type="project" value="UniProtKB-KW"/>
</dbReference>
<dbReference type="SMART" id="SM00317">
    <property type="entry name" value="SET"/>
    <property type="match status" value="1"/>
</dbReference>
<evidence type="ECO:0000256" key="3">
    <source>
        <dbReference type="ARBA" id="ARBA00012187"/>
    </source>
</evidence>
<keyword evidence="4" id="KW-0158">Chromosome</keyword>
<evidence type="ECO:0000256" key="15">
    <source>
        <dbReference type="ARBA" id="ARBA00023306"/>
    </source>
</evidence>
<evidence type="ECO:0000256" key="16">
    <source>
        <dbReference type="ARBA" id="ARBA00047784"/>
    </source>
</evidence>
<keyword evidence="6" id="KW-0489">Methyltransferase</keyword>
<evidence type="ECO:0000313" key="20">
    <source>
        <dbReference type="Ensembl" id="ENSANIP00000015429.1"/>
    </source>
</evidence>
<evidence type="ECO:0000256" key="13">
    <source>
        <dbReference type="ARBA" id="ARBA00023163"/>
    </source>
</evidence>
<feature type="compositionally biased region" description="Low complexity" evidence="18">
    <location>
        <begin position="193"/>
        <end position="204"/>
    </location>
</feature>
<keyword evidence="12" id="KW-0805">Transcription regulation</keyword>
<evidence type="ECO:0000256" key="14">
    <source>
        <dbReference type="ARBA" id="ARBA00023242"/>
    </source>
</evidence>
<dbReference type="FunFam" id="2.170.270.10:FF:000021">
    <property type="entry name" value="Histone-lysine N-methyltransferase"/>
    <property type="match status" value="1"/>
</dbReference>
<dbReference type="Ensembl" id="ENSANIT00000015965.1">
    <property type="protein sequence ID" value="ENSANIP00000015429.1"/>
    <property type="gene ID" value="ENSANIG00000010499.1"/>
</dbReference>
<dbReference type="InterPro" id="IPR047266">
    <property type="entry name" value="KMT5A-like_SET"/>
</dbReference>
<feature type="compositionally biased region" description="Basic and acidic residues" evidence="18">
    <location>
        <begin position="367"/>
        <end position="377"/>
    </location>
</feature>
<dbReference type="InterPro" id="IPR016858">
    <property type="entry name" value="KMT5A-like"/>
</dbReference>
<organism evidence="20 21">
    <name type="scientific">Accipiter nisus</name>
    <name type="common">Eurasian sparrowhawk</name>
    <dbReference type="NCBI Taxonomy" id="211598"/>
    <lineage>
        <taxon>Eukaryota</taxon>
        <taxon>Metazoa</taxon>
        <taxon>Chordata</taxon>
        <taxon>Craniata</taxon>
        <taxon>Vertebrata</taxon>
        <taxon>Euteleostomi</taxon>
        <taxon>Archelosauria</taxon>
        <taxon>Archosauria</taxon>
        <taxon>Dinosauria</taxon>
        <taxon>Saurischia</taxon>
        <taxon>Theropoda</taxon>
        <taxon>Coelurosauria</taxon>
        <taxon>Aves</taxon>
        <taxon>Neognathae</taxon>
        <taxon>Neoaves</taxon>
        <taxon>Telluraves</taxon>
        <taxon>Accipitrimorphae</taxon>
        <taxon>Accipitriformes</taxon>
        <taxon>Accipitridae</taxon>
        <taxon>Accipitrinae</taxon>
        <taxon>Accipiter</taxon>
    </lineage>
</organism>
<feature type="compositionally biased region" description="Basic and acidic residues" evidence="18">
    <location>
        <begin position="349"/>
        <end position="358"/>
    </location>
</feature>
<keyword evidence="8" id="KW-0808">Transferase</keyword>
<keyword evidence="10" id="KW-0498">Mitosis</keyword>
<evidence type="ECO:0000256" key="7">
    <source>
        <dbReference type="ARBA" id="ARBA00022618"/>
    </source>
</evidence>
<name>A0A8B9MXL9_9AVES</name>
<evidence type="ECO:0000256" key="18">
    <source>
        <dbReference type="SAM" id="MobiDB-lite"/>
    </source>
</evidence>
<dbReference type="GO" id="GO:0005700">
    <property type="term" value="C:polytene chromosome"/>
    <property type="evidence" value="ECO:0007669"/>
    <property type="project" value="TreeGrafter"/>
</dbReference>
<accession>A0A8B9MXL9</accession>
<evidence type="ECO:0000256" key="8">
    <source>
        <dbReference type="ARBA" id="ARBA00022679"/>
    </source>
</evidence>
<keyword evidence="14" id="KW-0539">Nucleus</keyword>
<evidence type="ECO:0000256" key="17">
    <source>
        <dbReference type="ARBA" id="ARBA00048985"/>
    </source>
</evidence>
<keyword evidence="15" id="KW-0131">Cell cycle</keyword>
<dbReference type="Pfam" id="PF00856">
    <property type="entry name" value="SET"/>
    <property type="match status" value="1"/>
</dbReference>
<keyword evidence="7" id="KW-0132">Cell division</keyword>
<keyword evidence="13" id="KW-0804">Transcription</keyword>
<dbReference type="InterPro" id="IPR001214">
    <property type="entry name" value="SET_dom"/>
</dbReference>
<evidence type="ECO:0000256" key="2">
    <source>
        <dbReference type="ARBA" id="ARBA00004286"/>
    </source>
</evidence>
<comment type="catalytic activity">
    <reaction evidence="16">
        <text>L-lysyl(20)-[histone H4] + S-adenosyl-L-methionine = N(6)-methyl-L-lysyl(20)-[histone H4] + S-adenosyl-L-homocysteine + H(+)</text>
        <dbReference type="Rhea" id="RHEA:60344"/>
        <dbReference type="Rhea" id="RHEA-COMP:15554"/>
        <dbReference type="Rhea" id="RHEA-COMP:15555"/>
        <dbReference type="ChEBI" id="CHEBI:15378"/>
        <dbReference type="ChEBI" id="CHEBI:29969"/>
        <dbReference type="ChEBI" id="CHEBI:57856"/>
        <dbReference type="ChEBI" id="CHEBI:59789"/>
        <dbReference type="ChEBI" id="CHEBI:61929"/>
        <dbReference type="EC" id="2.1.1.361"/>
    </reaction>
</comment>
<sequence>MGGTSDRHAGALPSPPAAPSAAPRGTDGPAGARSQRGVLPTWRGPAAEGAFLPGPPIRAPVALRTGQSASRERTFKPCSQELPPPRVTGRGRGAALRANRGRGSGYRQAVKPMGLRRGARRLPAERLVSAGELLGDRRGSPAAGGSWAPGRAAAVMAKGARERRRGGAGPGARRGRARPGARRAVAQGGGRAARGISAARRLLPGGAGRRGRRDSSPARCAQLAGKGLGRRGSPCRIQPFKHGAGRGGRAMTAGGRAGHGPGTDLPPLFLGKNMPKARAGGAEEASPESVERKGPGRPRAGGENVFIGQSKIYSYLNPNKTPGARPPLQEENSVMYHEVKCQGKTLNETYRKGDEKKSSGNIIEGAMKPEDQKDKEGGCNTSVPSSDQNQETVETQKTPLPSDCTDEANAKPAQKKMVKAKRGPRRKTQGRTPNRKVTDYYPVRRSSRKSKSELETEERRKIDELITSGKEEGMKIDYIDGKGRGVIATKHFNRGEFVVEYHGDLIEITDAKKREAVYAQDPSTGCYMYYFQYLSKTYCVDATKETNRLGRLINHSKCGNCQTKLHDIDGVPHLILIASRDIKAGEELLYDYGDRSKASIEAHPWLKH</sequence>
<keyword evidence="11" id="KW-0156">Chromatin regulator</keyword>
<dbReference type="AlphaFoldDB" id="A0A8B9MXL9"/>
<feature type="region of interest" description="Disordered" evidence="18">
    <location>
        <begin position="347"/>
        <end position="459"/>
    </location>
</feature>
<evidence type="ECO:0000256" key="10">
    <source>
        <dbReference type="ARBA" id="ARBA00022776"/>
    </source>
</evidence>
<dbReference type="GO" id="GO:0140944">
    <property type="term" value="F:histone H4K20 monomethyltransferase activity"/>
    <property type="evidence" value="ECO:0007669"/>
    <property type="project" value="UniProtKB-EC"/>
</dbReference>
<evidence type="ECO:0000259" key="19">
    <source>
        <dbReference type="PROSITE" id="PS50280"/>
    </source>
</evidence>
<evidence type="ECO:0000256" key="4">
    <source>
        <dbReference type="ARBA" id="ARBA00022454"/>
    </source>
</evidence>
<dbReference type="GO" id="GO:0032259">
    <property type="term" value="P:methylation"/>
    <property type="evidence" value="ECO:0007669"/>
    <property type="project" value="UniProtKB-KW"/>
</dbReference>
<evidence type="ECO:0000313" key="21">
    <source>
        <dbReference type="Proteomes" id="UP000694541"/>
    </source>
</evidence>
<dbReference type="Gene3D" id="2.170.270.10">
    <property type="entry name" value="SET domain"/>
    <property type="match status" value="1"/>
</dbReference>
<evidence type="ECO:0000256" key="9">
    <source>
        <dbReference type="ARBA" id="ARBA00022691"/>
    </source>
</evidence>
<comment type="catalytic activity">
    <reaction evidence="17">
        <text>L-lysyl-[protein] + S-adenosyl-L-methionine = N(6)-methyl-L-lysyl-[protein] + S-adenosyl-L-homocysteine + H(+)</text>
        <dbReference type="Rhea" id="RHEA:51736"/>
        <dbReference type="Rhea" id="RHEA-COMP:9752"/>
        <dbReference type="Rhea" id="RHEA-COMP:13053"/>
        <dbReference type="ChEBI" id="CHEBI:15378"/>
        <dbReference type="ChEBI" id="CHEBI:29969"/>
        <dbReference type="ChEBI" id="CHEBI:57856"/>
        <dbReference type="ChEBI" id="CHEBI:59789"/>
        <dbReference type="ChEBI" id="CHEBI:61929"/>
    </reaction>
</comment>
<evidence type="ECO:0000256" key="12">
    <source>
        <dbReference type="ARBA" id="ARBA00023015"/>
    </source>
</evidence>
<proteinExistence type="predicted"/>
<dbReference type="PROSITE" id="PS50280">
    <property type="entry name" value="SET"/>
    <property type="match status" value="1"/>
</dbReference>
<dbReference type="PANTHER" id="PTHR46167:SF1">
    <property type="entry name" value="N-LYSINE METHYLTRANSFERASE KMT5A"/>
    <property type="match status" value="1"/>
</dbReference>
<dbReference type="CDD" id="cd10528">
    <property type="entry name" value="SET_SETD8"/>
    <property type="match status" value="1"/>
</dbReference>
<feature type="region of interest" description="Disordered" evidence="18">
    <location>
        <begin position="1"/>
        <end position="122"/>
    </location>
</feature>
<reference evidence="20" key="2">
    <citation type="submission" date="2025-09" db="UniProtKB">
        <authorList>
            <consortium name="Ensembl"/>
        </authorList>
    </citation>
    <scope>IDENTIFICATION</scope>
</reference>
<dbReference type="GO" id="GO:0005634">
    <property type="term" value="C:nucleus"/>
    <property type="evidence" value="ECO:0007669"/>
    <property type="project" value="UniProtKB-SubCell"/>
</dbReference>
<comment type="subcellular location">
    <subcellularLocation>
        <location evidence="2">Chromosome</location>
    </subcellularLocation>
    <subcellularLocation>
        <location evidence="1">Nucleus</location>
    </subcellularLocation>
</comment>
<reference evidence="20" key="1">
    <citation type="submission" date="2025-08" db="UniProtKB">
        <authorList>
            <consortium name="Ensembl"/>
        </authorList>
    </citation>
    <scope>IDENTIFICATION</scope>
</reference>
<dbReference type="PROSITE" id="PS51571">
    <property type="entry name" value="SAM_MT43_PR_SET"/>
    <property type="match status" value="1"/>
</dbReference>
<dbReference type="InterPro" id="IPR051760">
    <property type="entry name" value="KMT5A"/>
</dbReference>
<dbReference type="SUPFAM" id="SSF82199">
    <property type="entry name" value="SET domain"/>
    <property type="match status" value="1"/>
</dbReference>
<feature type="compositionally biased region" description="Basic residues" evidence="18">
    <location>
        <begin position="413"/>
        <end position="429"/>
    </location>
</feature>
<keyword evidence="5" id="KW-0678">Repressor</keyword>
<protein>
    <recommendedName>
        <fullName evidence="3">[histone H4]-lysine(20) N-methyltransferase</fullName>
        <ecNumber evidence="3">2.1.1.361</ecNumber>
    </recommendedName>
</protein>
<dbReference type="GO" id="GO:0006357">
    <property type="term" value="P:regulation of transcription by RNA polymerase II"/>
    <property type="evidence" value="ECO:0007669"/>
    <property type="project" value="TreeGrafter"/>
</dbReference>
<dbReference type="PANTHER" id="PTHR46167">
    <property type="entry name" value="N-LYSINE METHYLTRANSFERASE KMT5A"/>
    <property type="match status" value="1"/>
</dbReference>
<dbReference type="InterPro" id="IPR046341">
    <property type="entry name" value="SET_dom_sf"/>
</dbReference>
<feature type="domain" description="SET" evidence="19">
    <location>
        <begin position="472"/>
        <end position="593"/>
    </location>
</feature>
<dbReference type="GO" id="GO:0043516">
    <property type="term" value="P:regulation of DNA damage response, signal transduction by p53 class mediator"/>
    <property type="evidence" value="ECO:0007669"/>
    <property type="project" value="TreeGrafter"/>
</dbReference>
<evidence type="ECO:0000256" key="6">
    <source>
        <dbReference type="ARBA" id="ARBA00022603"/>
    </source>
</evidence>
<feature type="region of interest" description="Disordered" evidence="18">
    <location>
        <begin position="158"/>
        <end position="303"/>
    </location>
</feature>
<feature type="compositionally biased region" description="Polar residues" evidence="18">
    <location>
        <begin position="379"/>
        <end position="399"/>
    </location>
</feature>
<keyword evidence="9" id="KW-0949">S-adenosyl-L-methionine</keyword>
<evidence type="ECO:0000256" key="1">
    <source>
        <dbReference type="ARBA" id="ARBA00004123"/>
    </source>
</evidence>
<dbReference type="EC" id="2.1.1.361" evidence="3"/>
<evidence type="ECO:0000256" key="11">
    <source>
        <dbReference type="ARBA" id="ARBA00022853"/>
    </source>
</evidence>
<dbReference type="Proteomes" id="UP000694541">
    <property type="component" value="Unplaced"/>
</dbReference>
<evidence type="ECO:0000256" key="5">
    <source>
        <dbReference type="ARBA" id="ARBA00022491"/>
    </source>
</evidence>